<keyword evidence="5" id="KW-1185">Reference proteome</keyword>
<feature type="region of interest" description="Disordered" evidence="2">
    <location>
        <begin position="20"/>
        <end position="94"/>
    </location>
</feature>
<keyword evidence="1" id="KW-0863">Zinc-finger</keyword>
<keyword evidence="1" id="KW-0479">Metal-binding</keyword>
<evidence type="ECO:0000259" key="3">
    <source>
        <dbReference type="PROSITE" id="PS50157"/>
    </source>
</evidence>
<evidence type="ECO:0000313" key="5">
    <source>
        <dbReference type="Proteomes" id="UP000029121"/>
    </source>
</evidence>
<proteinExistence type="predicted"/>
<feature type="domain" description="C2H2-type" evidence="3">
    <location>
        <begin position="97"/>
        <end position="124"/>
    </location>
</feature>
<dbReference type="eggNOG" id="KOG1721">
    <property type="taxonomic scope" value="Eukaryota"/>
</dbReference>
<gene>
    <name evidence="4" type="ORF">CARUB_v10011909mg</name>
</gene>
<feature type="compositionally biased region" description="Acidic residues" evidence="2">
    <location>
        <begin position="60"/>
        <end position="74"/>
    </location>
</feature>
<dbReference type="PANTHER" id="PTHR46869">
    <property type="entry name" value="C2H2-LIKE ZINC FINGER PROTEIN"/>
    <property type="match status" value="1"/>
</dbReference>
<dbReference type="SUPFAM" id="SSF57667">
    <property type="entry name" value="beta-beta-alpha zinc fingers"/>
    <property type="match status" value="1"/>
</dbReference>
<dbReference type="Gene3D" id="3.30.160.60">
    <property type="entry name" value="Classic Zinc Finger"/>
    <property type="match status" value="1"/>
</dbReference>
<dbReference type="InterPro" id="IPR036236">
    <property type="entry name" value="Znf_C2H2_sf"/>
</dbReference>
<feature type="compositionally biased region" description="Acidic residues" evidence="2">
    <location>
        <begin position="125"/>
        <end position="135"/>
    </location>
</feature>
<dbReference type="SMART" id="SM00355">
    <property type="entry name" value="ZnF_C2H2"/>
    <property type="match status" value="3"/>
</dbReference>
<accession>R0GLJ7</accession>
<dbReference type="AlphaFoldDB" id="R0GLJ7"/>
<feature type="compositionally biased region" description="Basic and acidic residues" evidence="2">
    <location>
        <begin position="355"/>
        <end position="365"/>
    </location>
</feature>
<sequence length="460" mass="51678">MADGEEKKFVCKVCYKEFPSGKSLGGHIKIHSDHYKGNKKKRLVGQREKQQQQQVCSHSEEDEMSLDSESDSESEVSSAPTRKRSTRVIDQKHKQQHSCKECRNKFVSLKALRAHMACHRKGEEMLMDSESDTESETSSSPTRKRSKRVMAEEHKQQRFCQVRGCGKGFVSFKAFNAHMACHSEKDTKMLMDSHEFETSSDSKRERSKKVTIRSDSEYFSSGSLSFGSETDQDAGRAACILLMVNSGDSYENIYNWEMNSRDKSSEKNSRIVKTKSSSGKKLKIFNVKSQVLETGKVADGDQLRSADDNGVIDLCDSDGSEFMNSSKKSDSDISVDGSPKNTGFGAGFNNSNRLRNSDKGGSKYDLRTSKRGLFSYETDSSADTNRKIHRFRDSKDPVVKKAGGGKKNRKIHKCLICFKVFKSGQEIAYGTGNQEHNQVTEVRYQFDLNLPAAADTDDEE</sequence>
<evidence type="ECO:0000256" key="2">
    <source>
        <dbReference type="SAM" id="MobiDB-lite"/>
    </source>
</evidence>
<dbReference type="GO" id="GO:0008270">
    <property type="term" value="F:zinc ion binding"/>
    <property type="evidence" value="ECO:0007669"/>
    <property type="project" value="UniProtKB-KW"/>
</dbReference>
<organism evidence="4 5">
    <name type="scientific">Capsella rubella</name>
    <dbReference type="NCBI Taxonomy" id="81985"/>
    <lineage>
        <taxon>Eukaryota</taxon>
        <taxon>Viridiplantae</taxon>
        <taxon>Streptophyta</taxon>
        <taxon>Embryophyta</taxon>
        <taxon>Tracheophyta</taxon>
        <taxon>Spermatophyta</taxon>
        <taxon>Magnoliopsida</taxon>
        <taxon>eudicotyledons</taxon>
        <taxon>Gunneridae</taxon>
        <taxon>Pentapetalae</taxon>
        <taxon>rosids</taxon>
        <taxon>malvids</taxon>
        <taxon>Brassicales</taxon>
        <taxon>Brassicaceae</taxon>
        <taxon>Camelineae</taxon>
        <taxon>Capsella</taxon>
    </lineage>
</organism>
<dbReference type="PANTHER" id="PTHR46869:SF1">
    <property type="entry name" value="C2H2-LIKE ZINC FINGER PROTEIN"/>
    <property type="match status" value="1"/>
</dbReference>
<evidence type="ECO:0000256" key="1">
    <source>
        <dbReference type="PROSITE-ProRule" id="PRU00042"/>
    </source>
</evidence>
<keyword evidence="1" id="KW-0862">Zinc</keyword>
<reference evidence="5" key="1">
    <citation type="journal article" date="2013" name="Nat. Genet.">
        <title>The Capsella rubella genome and the genomic consequences of rapid mating system evolution.</title>
        <authorList>
            <person name="Slotte T."/>
            <person name="Hazzouri K.M."/>
            <person name="Agren J.A."/>
            <person name="Koenig D."/>
            <person name="Maumus F."/>
            <person name="Guo Y.L."/>
            <person name="Steige K."/>
            <person name="Platts A.E."/>
            <person name="Escobar J.S."/>
            <person name="Newman L.K."/>
            <person name="Wang W."/>
            <person name="Mandakova T."/>
            <person name="Vello E."/>
            <person name="Smith L.M."/>
            <person name="Henz S.R."/>
            <person name="Steffen J."/>
            <person name="Takuno S."/>
            <person name="Brandvain Y."/>
            <person name="Coop G."/>
            <person name="Andolfatto P."/>
            <person name="Hu T.T."/>
            <person name="Blanchette M."/>
            <person name="Clark R.M."/>
            <person name="Quesneville H."/>
            <person name="Nordborg M."/>
            <person name="Gaut B.S."/>
            <person name="Lysak M.A."/>
            <person name="Jenkins J."/>
            <person name="Grimwood J."/>
            <person name="Chapman J."/>
            <person name="Prochnik S."/>
            <person name="Shu S."/>
            <person name="Rokhsar D."/>
            <person name="Schmutz J."/>
            <person name="Weigel D."/>
            <person name="Wright S.I."/>
        </authorList>
    </citation>
    <scope>NUCLEOTIDE SEQUENCE [LARGE SCALE GENOMIC DNA]</scope>
    <source>
        <strain evidence="5">cv. Monte Gargano</strain>
    </source>
</reference>
<dbReference type="EMBL" id="KB870805">
    <property type="protein sequence ID" value="EOA36646.1"/>
    <property type="molecule type" value="Genomic_DNA"/>
</dbReference>
<feature type="region of interest" description="Disordered" evidence="2">
    <location>
        <begin position="123"/>
        <end position="150"/>
    </location>
</feature>
<dbReference type="PROSITE" id="PS00028">
    <property type="entry name" value="ZINC_FINGER_C2H2_1"/>
    <property type="match status" value="3"/>
</dbReference>
<protein>
    <recommendedName>
        <fullName evidence="3">C2H2-type domain-containing protein</fullName>
    </recommendedName>
</protein>
<dbReference type="Proteomes" id="UP000029121">
    <property type="component" value="Unassembled WGS sequence"/>
</dbReference>
<dbReference type="PROSITE" id="PS50157">
    <property type="entry name" value="ZINC_FINGER_C2H2_2"/>
    <property type="match status" value="2"/>
</dbReference>
<name>R0GLJ7_9BRAS</name>
<feature type="domain" description="C2H2-type" evidence="3">
    <location>
        <begin position="9"/>
        <end position="36"/>
    </location>
</feature>
<feature type="region of interest" description="Disordered" evidence="2">
    <location>
        <begin position="321"/>
        <end position="365"/>
    </location>
</feature>
<evidence type="ECO:0000313" key="4">
    <source>
        <dbReference type="EMBL" id="EOA36646.1"/>
    </source>
</evidence>
<dbReference type="InterPro" id="IPR013087">
    <property type="entry name" value="Znf_C2H2_type"/>
</dbReference>
<dbReference type="STRING" id="81985.R0GLJ7"/>
<dbReference type="Pfam" id="PF13912">
    <property type="entry name" value="zf-C2H2_6"/>
    <property type="match status" value="3"/>
</dbReference>